<keyword evidence="3" id="KW-1185">Reference proteome</keyword>
<dbReference type="EMBL" id="JARKHS020033418">
    <property type="protein sequence ID" value="KAK8759087.1"/>
    <property type="molecule type" value="Genomic_DNA"/>
</dbReference>
<accession>A0AAQ4D9E7</accession>
<dbReference type="AlphaFoldDB" id="A0AAQ4D9E7"/>
<comment type="caution">
    <text evidence="2">The sequence shown here is derived from an EMBL/GenBank/DDBJ whole genome shotgun (WGS) entry which is preliminary data.</text>
</comment>
<feature type="compositionally biased region" description="Polar residues" evidence="1">
    <location>
        <begin position="104"/>
        <end position="124"/>
    </location>
</feature>
<sequence length="179" mass="18843">MRTSLTLAQKKKDIERAGRPMASKKERGSPSDTSEASLAENRLVSPSATDSPAGEVDDHQDSSKAPVDAADLNLREKAVNTTVREGPGSTAAKDPVLSVEDTEGQTASDGESSEESLQQDSPTDGQGKCGSICDSGIASFGLRAYKIGSTISKKRCSNGTRNITLQGDVNLRTYEPPNV</sequence>
<organism evidence="2 3">
    <name type="scientific">Amblyomma americanum</name>
    <name type="common">Lone star tick</name>
    <dbReference type="NCBI Taxonomy" id="6943"/>
    <lineage>
        <taxon>Eukaryota</taxon>
        <taxon>Metazoa</taxon>
        <taxon>Ecdysozoa</taxon>
        <taxon>Arthropoda</taxon>
        <taxon>Chelicerata</taxon>
        <taxon>Arachnida</taxon>
        <taxon>Acari</taxon>
        <taxon>Parasitiformes</taxon>
        <taxon>Ixodida</taxon>
        <taxon>Ixodoidea</taxon>
        <taxon>Ixodidae</taxon>
        <taxon>Amblyomminae</taxon>
        <taxon>Amblyomma</taxon>
    </lineage>
</organism>
<protein>
    <submittedName>
        <fullName evidence="2">Uncharacterized protein</fullName>
    </submittedName>
</protein>
<reference evidence="2 3" key="1">
    <citation type="journal article" date="2023" name="Arcadia Sci">
        <title>De novo assembly of a long-read Amblyomma americanum tick genome.</title>
        <authorList>
            <person name="Chou S."/>
            <person name="Poskanzer K.E."/>
            <person name="Rollins M."/>
            <person name="Thuy-Boun P.S."/>
        </authorList>
    </citation>
    <scope>NUCLEOTIDE SEQUENCE [LARGE SCALE GENOMIC DNA]</scope>
    <source>
        <strain evidence="2">F_SG_1</strain>
        <tissue evidence="2">Salivary glands</tissue>
    </source>
</reference>
<evidence type="ECO:0000256" key="1">
    <source>
        <dbReference type="SAM" id="MobiDB-lite"/>
    </source>
</evidence>
<dbReference type="Proteomes" id="UP001321473">
    <property type="component" value="Unassembled WGS sequence"/>
</dbReference>
<feature type="region of interest" description="Disordered" evidence="1">
    <location>
        <begin position="1"/>
        <end position="130"/>
    </location>
</feature>
<evidence type="ECO:0000313" key="2">
    <source>
        <dbReference type="EMBL" id="KAK8759087.1"/>
    </source>
</evidence>
<evidence type="ECO:0000313" key="3">
    <source>
        <dbReference type="Proteomes" id="UP001321473"/>
    </source>
</evidence>
<feature type="compositionally biased region" description="Basic and acidic residues" evidence="1">
    <location>
        <begin position="10"/>
        <end position="29"/>
    </location>
</feature>
<proteinExistence type="predicted"/>
<name>A0AAQ4D9E7_AMBAM</name>
<gene>
    <name evidence="2" type="ORF">V5799_003279</name>
</gene>